<keyword evidence="5" id="KW-0224">Dipeptidase</keyword>
<name>A0A6J7EIC0_9ZZZZ</name>
<dbReference type="PIRSF" id="PIRSF026671">
    <property type="entry name" value="AA_dipeptidase"/>
    <property type="match status" value="1"/>
</dbReference>
<dbReference type="SUPFAM" id="SSF55166">
    <property type="entry name" value="Hedgehog/DD-peptidase"/>
    <property type="match status" value="1"/>
</dbReference>
<accession>A0A6J7EIC0</accession>
<keyword evidence="6" id="KW-0482">Metalloprotease</keyword>
<dbReference type="PROSITE" id="PS51257">
    <property type="entry name" value="PROKAR_LIPOPROTEIN"/>
    <property type="match status" value="1"/>
</dbReference>
<dbReference type="PANTHER" id="PTHR43126">
    <property type="entry name" value="D-ALANYL-D-ALANINE DIPEPTIDASE"/>
    <property type="match status" value="1"/>
</dbReference>
<dbReference type="PANTHER" id="PTHR43126:SF1">
    <property type="entry name" value="D-ALANYL-D-ALANINE DIPEPTIDASE"/>
    <property type="match status" value="1"/>
</dbReference>
<sequence length="261" mass="28922">MIQAKSRTVVRGSLVVAALCAAFAASGCGASQSPLPEGFSRLRDVDPTILQEMRYTTDHNFIGRPIAGYDAADCWLTDRTARLLKDVQAAVSVKGYTLKVYDCYRPQRAVNDFYRWAQDPADDVTRKEFYPRLAKDKLFPLGYIAKQSGHSRGSTLDLTLVPKGKGVSPTWNIGDPLVDCAAPASMRFPDTSIDMGTGFDCFDPKANTANATITAAQKMRRAILFDAMTRAGFKNLPEEWWHYTLIDEPFPDTYFDVPIAS</sequence>
<dbReference type="GO" id="GO:0016805">
    <property type="term" value="F:dipeptidase activity"/>
    <property type="evidence" value="ECO:0007669"/>
    <property type="project" value="UniProtKB-KW"/>
</dbReference>
<dbReference type="Pfam" id="PF01427">
    <property type="entry name" value="Peptidase_M15"/>
    <property type="match status" value="2"/>
</dbReference>
<evidence type="ECO:0000256" key="2">
    <source>
        <dbReference type="ARBA" id="ARBA00022723"/>
    </source>
</evidence>
<dbReference type="HAMAP" id="MF_01924">
    <property type="entry name" value="A_A_dipeptidase"/>
    <property type="match status" value="1"/>
</dbReference>
<dbReference type="GO" id="GO:0006508">
    <property type="term" value="P:proteolysis"/>
    <property type="evidence" value="ECO:0007669"/>
    <property type="project" value="UniProtKB-KW"/>
</dbReference>
<evidence type="ECO:0000256" key="7">
    <source>
        <dbReference type="ARBA" id="ARBA00023316"/>
    </source>
</evidence>
<evidence type="ECO:0000256" key="3">
    <source>
        <dbReference type="ARBA" id="ARBA00022801"/>
    </source>
</evidence>
<dbReference type="GO" id="GO:0046872">
    <property type="term" value="F:metal ion binding"/>
    <property type="evidence" value="ECO:0007669"/>
    <property type="project" value="UniProtKB-KW"/>
</dbReference>
<evidence type="ECO:0000256" key="6">
    <source>
        <dbReference type="ARBA" id="ARBA00023049"/>
    </source>
</evidence>
<dbReference type="InterPro" id="IPR000755">
    <property type="entry name" value="A_A_dipeptidase"/>
</dbReference>
<dbReference type="InterPro" id="IPR009045">
    <property type="entry name" value="Zn_M74/Hedgehog-like"/>
</dbReference>
<keyword evidence="4" id="KW-0862">Zinc</keyword>
<evidence type="ECO:0000256" key="4">
    <source>
        <dbReference type="ARBA" id="ARBA00022833"/>
    </source>
</evidence>
<dbReference type="GO" id="GO:0071555">
    <property type="term" value="P:cell wall organization"/>
    <property type="evidence" value="ECO:0007669"/>
    <property type="project" value="UniProtKB-KW"/>
</dbReference>
<keyword evidence="1" id="KW-0645">Protease</keyword>
<dbReference type="EMBL" id="CAFBLQ010000226">
    <property type="protein sequence ID" value="CAB4883202.1"/>
    <property type="molecule type" value="Genomic_DNA"/>
</dbReference>
<gene>
    <name evidence="8" type="ORF">UFOPK3423_01554</name>
</gene>
<keyword evidence="7" id="KW-0961">Cell wall biogenesis/degradation</keyword>
<evidence type="ECO:0000313" key="8">
    <source>
        <dbReference type="EMBL" id="CAB4883202.1"/>
    </source>
</evidence>
<proteinExistence type="inferred from homology"/>
<organism evidence="8">
    <name type="scientific">freshwater metagenome</name>
    <dbReference type="NCBI Taxonomy" id="449393"/>
    <lineage>
        <taxon>unclassified sequences</taxon>
        <taxon>metagenomes</taxon>
        <taxon>ecological metagenomes</taxon>
    </lineage>
</organism>
<evidence type="ECO:0000256" key="5">
    <source>
        <dbReference type="ARBA" id="ARBA00022997"/>
    </source>
</evidence>
<dbReference type="Gene3D" id="3.30.1380.10">
    <property type="match status" value="1"/>
</dbReference>
<dbReference type="AlphaFoldDB" id="A0A6J7EIC0"/>
<evidence type="ECO:0000256" key="1">
    <source>
        <dbReference type="ARBA" id="ARBA00022670"/>
    </source>
</evidence>
<keyword evidence="3" id="KW-0378">Hydrolase</keyword>
<keyword evidence="2" id="KW-0479">Metal-binding</keyword>
<dbReference type="GO" id="GO:0008237">
    <property type="term" value="F:metallopeptidase activity"/>
    <property type="evidence" value="ECO:0007669"/>
    <property type="project" value="UniProtKB-KW"/>
</dbReference>
<protein>
    <submittedName>
        <fullName evidence="8">Unannotated protein</fullName>
    </submittedName>
</protein>
<reference evidence="8" key="1">
    <citation type="submission" date="2020-05" db="EMBL/GenBank/DDBJ databases">
        <authorList>
            <person name="Chiriac C."/>
            <person name="Salcher M."/>
            <person name="Ghai R."/>
            <person name="Kavagutti S V."/>
        </authorList>
    </citation>
    <scope>NUCLEOTIDE SEQUENCE</scope>
</reference>
<dbReference type="CDD" id="cd14817">
    <property type="entry name" value="D-Ala-D-Ala_dipeptidase_VanX"/>
    <property type="match status" value="1"/>
</dbReference>